<dbReference type="InterPro" id="IPR051081">
    <property type="entry name" value="HTH_MetalResp_TranReg"/>
</dbReference>
<evidence type="ECO:0000313" key="6">
    <source>
        <dbReference type="Proteomes" id="UP001597237"/>
    </source>
</evidence>
<keyword evidence="3" id="KW-0804">Transcription</keyword>
<proteinExistence type="predicted"/>
<accession>A0ABW4N7R2</accession>
<dbReference type="InterPro" id="IPR001845">
    <property type="entry name" value="HTH_ArsR_DNA-bd_dom"/>
</dbReference>
<dbReference type="PROSITE" id="PS50987">
    <property type="entry name" value="HTH_ARSR_2"/>
    <property type="match status" value="1"/>
</dbReference>
<evidence type="ECO:0000256" key="3">
    <source>
        <dbReference type="ARBA" id="ARBA00023163"/>
    </source>
</evidence>
<gene>
    <name evidence="5" type="ORF">ACFSC0_14950</name>
</gene>
<dbReference type="SUPFAM" id="SSF46785">
    <property type="entry name" value="Winged helix' DNA-binding domain"/>
    <property type="match status" value="1"/>
</dbReference>
<evidence type="ECO:0000313" key="5">
    <source>
        <dbReference type="EMBL" id="MFD1784700.1"/>
    </source>
</evidence>
<dbReference type="RefSeq" id="WP_377280839.1">
    <property type="nucleotide sequence ID" value="NZ_JBHRSI010000002.1"/>
</dbReference>
<dbReference type="NCBIfam" id="NF033788">
    <property type="entry name" value="HTH_metalloreg"/>
    <property type="match status" value="1"/>
</dbReference>
<dbReference type="Proteomes" id="UP001597237">
    <property type="component" value="Unassembled WGS sequence"/>
</dbReference>
<evidence type="ECO:0000256" key="1">
    <source>
        <dbReference type="ARBA" id="ARBA00023015"/>
    </source>
</evidence>
<keyword evidence="6" id="KW-1185">Reference proteome</keyword>
<dbReference type="InterPro" id="IPR036390">
    <property type="entry name" value="WH_DNA-bd_sf"/>
</dbReference>
<dbReference type="EMBL" id="JBHUEY010000006">
    <property type="protein sequence ID" value="MFD1784700.1"/>
    <property type="molecule type" value="Genomic_DNA"/>
</dbReference>
<organism evidence="5 6">
    <name type="scientific">Phenylobacterium terrae</name>
    <dbReference type="NCBI Taxonomy" id="2665495"/>
    <lineage>
        <taxon>Bacteria</taxon>
        <taxon>Pseudomonadati</taxon>
        <taxon>Pseudomonadota</taxon>
        <taxon>Alphaproteobacteria</taxon>
        <taxon>Caulobacterales</taxon>
        <taxon>Caulobacteraceae</taxon>
        <taxon>Phenylobacterium</taxon>
    </lineage>
</organism>
<sequence>MAYANALAVLADPTRRKVLELLTQRPRTVGEIAAELPVSRPAVSQHLKVLKEADLVDLRQEGARHVYSARPEQLGELRSYVDRMWQDVLAQYEQSAKEDD</sequence>
<reference evidence="6" key="1">
    <citation type="journal article" date="2019" name="Int. J. Syst. Evol. Microbiol.">
        <title>The Global Catalogue of Microorganisms (GCM) 10K type strain sequencing project: providing services to taxonomists for standard genome sequencing and annotation.</title>
        <authorList>
            <consortium name="The Broad Institute Genomics Platform"/>
            <consortium name="The Broad Institute Genome Sequencing Center for Infectious Disease"/>
            <person name="Wu L."/>
            <person name="Ma J."/>
        </authorList>
    </citation>
    <scope>NUCLEOTIDE SEQUENCE [LARGE SCALE GENOMIC DNA]</scope>
    <source>
        <strain evidence="6">DFY28</strain>
    </source>
</reference>
<dbReference type="PRINTS" id="PR00778">
    <property type="entry name" value="HTHARSR"/>
</dbReference>
<protein>
    <submittedName>
        <fullName evidence="5">ArsR/SmtB family transcription factor</fullName>
    </submittedName>
</protein>
<dbReference type="Gene3D" id="1.10.10.10">
    <property type="entry name" value="Winged helix-like DNA-binding domain superfamily/Winged helix DNA-binding domain"/>
    <property type="match status" value="1"/>
</dbReference>
<dbReference type="PANTHER" id="PTHR33154">
    <property type="entry name" value="TRANSCRIPTIONAL REGULATOR, ARSR FAMILY"/>
    <property type="match status" value="1"/>
</dbReference>
<evidence type="ECO:0000259" key="4">
    <source>
        <dbReference type="PROSITE" id="PS50987"/>
    </source>
</evidence>
<dbReference type="SMART" id="SM00418">
    <property type="entry name" value="HTH_ARSR"/>
    <property type="match status" value="1"/>
</dbReference>
<dbReference type="CDD" id="cd00090">
    <property type="entry name" value="HTH_ARSR"/>
    <property type="match status" value="1"/>
</dbReference>
<dbReference type="PANTHER" id="PTHR33154:SF33">
    <property type="entry name" value="TRANSCRIPTIONAL REPRESSOR SDPR"/>
    <property type="match status" value="1"/>
</dbReference>
<dbReference type="Pfam" id="PF01022">
    <property type="entry name" value="HTH_5"/>
    <property type="match status" value="1"/>
</dbReference>
<keyword evidence="2" id="KW-0238">DNA-binding</keyword>
<dbReference type="InterPro" id="IPR011991">
    <property type="entry name" value="ArsR-like_HTH"/>
</dbReference>
<evidence type="ECO:0000256" key="2">
    <source>
        <dbReference type="ARBA" id="ARBA00023125"/>
    </source>
</evidence>
<comment type="caution">
    <text evidence="5">The sequence shown here is derived from an EMBL/GenBank/DDBJ whole genome shotgun (WGS) entry which is preliminary data.</text>
</comment>
<name>A0ABW4N7R2_9CAUL</name>
<feature type="domain" description="HTH arsR-type" evidence="4">
    <location>
        <begin position="1"/>
        <end position="96"/>
    </location>
</feature>
<dbReference type="InterPro" id="IPR036388">
    <property type="entry name" value="WH-like_DNA-bd_sf"/>
</dbReference>
<keyword evidence="1" id="KW-0805">Transcription regulation</keyword>